<evidence type="ECO:0000256" key="2">
    <source>
        <dbReference type="ARBA" id="ARBA00005336"/>
    </source>
</evidence>
<evidence type="ECO:0000256" key="4">
    <source>
        <dbReference type="ARBA" id="ARBA00022729"/>
    </source>
</evidence>
<dbReference type="Gene3D" id="3.20.20.300">
    <property type="entry name" value="Glycoside hydrolase, family 3, N-terminal domain"/>
    <property type="match status" value="1"/>
</dbReference>
<dbReference type="AlphaFoldDB" id="A0AAP3UZX6"/>
<reference evidence="9 10" key="1">
    <citation type="submission" date="2023-03" db="EMBL/GenBank/DDBJ databases">
        <title>YIM 152171 draft genome.</title>
        <authorList>
            <person name="Yang Z."/>
        </authorList>
    </citation>
    <scope>NUCLEOTIDE SEQUENCE [LARGE SCALE GENOMIC DNA]</scope>
    <source>
        <strain evidence="9 10">YIM 152171</strain>
    </source>
</reference>
<dbReference type="SMART" id="SM01217">
    <property type="entry name" value="Fn3_like"/>
    <property type="match status" value="1"/>
</dbReference>
<evidence type="ECO:0000259" key="8">
    <source>
        <dbReference type="SMART" id="SM01217"/>
    </source>
</evidence>
<name>A0AAP3UZX6_9PROT</name>
<evidence type="ECO:0000256" key="3">
    <source>
        <dbReference type="ARBA" id="ARBA00012744"/>
    </source>
</evidence>
<evidence type="ECO:0000313" key="9">
    <source>
        <dbReference type="EMBL" id="MDF1585383.1"/>
    </source>
</evidence>
<accession>A0AAP3UZX6</accession>
<dbReference type="FunFam" id="3.20.20.300:FF:000005">
    <property type="entry name" value="Periplasmic beta-glucosidase"/>
    <property type="match status" value="1"/>
</dbReference>
<dbReference type="InterPro" id="IPR036881">
    <property type="entry name" value="Glyco_hydro_3_C_sf"/>
</dbReference>
<proteinExistence type="inferred from homology"/>
<dbReference type="EC" id="3.2.1.21" evidence="3"/>
<dbReference type="PRINTS" id="PR00133">
    <property type="entry name" value="GLHYDRLASE3"/>
</dbReference>
<dbReference type="Pfam" id="PF00933">
    <property type="entry name" value="Glyco_hydro_3"/>
    <property type="match status" value="1"/>
</dbReference>
<comment type="catalytic activity">
    <reaction evidence="1">
        <text>Hydrolysis of terminal, non-reducing beta-D-glucosyl residues with release of beta-D-glucose.</text>
        <dbReference type="EC" id="3.2.1.21"/>
    </reaction>
</comment>
<keyword evidence="6 7" id="KW-0326">Glycosidase</keyword>
<evidence type="ECO:0000313" key="10">
    <source>
        <dbReference type="Proteomes" id="UP001301140"/>
    </source>
</evidence>
<dbReference type="PROSITE" id="PS00775">
    <property type="entry name" value="GLYCOSYL_HYDROL_F3"/>
    <property type="match status" value="1"/>
</dbReference>
<dbReference type="Gene3D" id="3.40.50.1700">
    <property type="entry name" value="Glycoside hydrolase family 3 C-terminal domain"/>
    <property type="match status" value="1"/>
</dbReference>
<dbReference type="GO" id="GO:0008422">
    <property type="term" value="F:beta-glucosidase activity"/>
    <property type="evidence" value="ECO:0007669"/>
    <property type="project" value="UniProtKB-EC"/>
</dbReference>
<keyword evidence="5 7" id="KW-0378">Hydrolase</keyword>
<protein>
    <recommendedName>
        <fullName evidence="3">beta-glucosidase</fullName>
        <ecNumber evidence="3">3.2.1.21</ecNumber>
    </recommendedName>
</protein>
<dbReference type="PANTHER" id="PTHR30620:SF16">
    <property type="entry name" value="LYSOSOMAL BETA GLUCOSIDASE"/>
    <property type="match status" value="1"/>
</dbReference>
<dbReference type="SUPFAM" id="SSF51445">
    <property type="entry name" value="(Trans)glycosidases"/>
    <property type="match status" value="1"/>
</dbReference>
<sequence>MPRPAAGGRIGALLGAMTLAEKIGQLTMQTADMAISGPGGLTSEYLDAVRAGGVGSMLNLWGAGRVRELQRIAVEETRLGIPLLFGFDVVHGHRTVFPVPLAEAAAFDAGLWERTARAAALEAAADGLSLTFAPMLDVARDPRWGRIVEGPGEDPLVARRFAAAKVRGFQGGDLAAHGSIAATAKHLVGYGAALAGRDYAQADISERELREVYLPPFADAVAAGAAAIMPSFNDLAGVPMTAHRPLLRDLLRGQWGFDGVLISDYNAIAELVQHGVAADLAEAAALALEAGVDIDMMAGAYTRGLPAALERGRIDVALVDEAVRRVLALKERLGLLDDPFGRGVEPSPEPEKAHRALAREAARRSLVLLKNDADVLPLREGARLAVIGPLADAPGEMRGSWYGAGRAEETVSILEGLRAALPGASIAHAKGVAIDGEGPEDVAAAVAAARAADIVLLCLGEAAAMSGEAACRAEPGLPGRQEELAEAVLAAGRPVVLLLACGRPLVASRIIASSAAVLVTWFPGSEGGHAVAEVLRGRANPSGRLPVSWPVATGQIPIFFARRPTGRPADPELHYTSKYLDVPTEPLFPFGHGLSYGRFALEDLRCSAGEVAAGGRLDIEVDLANEGTVAGLQTVFLFIRDPVASVARPVLELKGWQTRWLEPGDRTTLRFELSVDELAFLGPDLAPRLEEGGIEILAGPSADRSLLLSTSVRVVKGRAR</sequence>
<keyword evidence="10" id="KW-1185">Reference proteome</keyword>
<dbReference type="SUPFAM" id="SSF52279">
    <property type="entry name" value="Beta-D-glucan exohydrolase, C-terminal domain"/>
    <property type="match status" value="1"/>
</dbReference>
<dbReference type="InterPro" id="IPR019800">
    <property type="entry name" value="Glyco_hydro_3_AS"/>
</dbReference>
<dbReference type="InterPro" id="IPR036962">
    <property type="entry name" value="Glyco_hydro_3_N_sf"/>
</dbReference>
<dbReference type="GO" id="GO:0009251">
    <property type="term" value="P:glucan catabolic process"/>
    <property type="evidence" value="ECO:0007669"/>
    <property type="project" value="TreeGrafter"/>
</dbReference>
<comment type="caution">
    <text evidence="9">The sequence shown here is derived from an EMBL/GenBank/DDBJ whole genome shotgun (WGS) entry which is preliminary data.</text>
</comment>
<dbReference type="InterPro" id="IPR013783">
    <property type="entry name" value="Ig-like_fold"/>
</dbReference>
<evidence type="ECO:0000256" key="7">
    <source>
        <dbReference type="RuleBase" id="RU361161"/>
    </source>
</evidence>
<dbReference type="InterPro" id="IPR026891">
    <property type="entry name" value="Fn3-like"/>
</dbReference>
<evidence type="ECO:0000256" key="5">
    <source>
        <dbReference type="ARBA" id="ARBA00022801"/>
    </source>
</evidence>
<dbReference type="Pfam" id="PF01915">
    <property type="entry name" value="Glyco_hydro_3_C"/>
    <property type="match status" value="1"/>
</dbReference>
<comment type="similarity">
    <text evidence="2 7">Belongs to the glycosyl hydrolase 3 family.</text>
</comment>
<dbReference type="InterPro" id="IPR001764">
    <property type="entry name" value="Glyco_hydro_3_N"/>
</dbReference>
<feature type="domain" description="Fibronectin type III-like" evidence="8">
    <location>
        <begin position="633"/>
        <end position="702"/>
    </location>
</feature>
<dbReference type="Pfam" id="PF14310">
    <property type="entry name" value="Fn3-like"/>
    <property type="match status" value="1"/>
</dbReference>
<gene>
    <name evidence="9" type="ORF">PZ740_03170</name>
</gene>
<organism evidence="9 10">
    <name type="scientific">Marinimicrococcus flavescens</name>
    <dbReference type="NCBI Taxonomy" id="3031815"/>
    <lineage>
        <taxon>Bacteria</taxon>
        <taxon>Pseudomonadati</taxon>
        <taxon>Pseudomonadota</taxon>
        <taxon>Alphaproteobacteria</taxon>
        <taxon>Geminicoccales</taxon>
        <taxon>Geminicoccaceae</taxon>
        <taxon>Marinimicrococcus</taxon>
    </lineage>
</organism>
<dbReference type="EMBL" id="JARGEQ010000016">
    <property type="protein sequence ID" value="MDF1585383.1"/>
    <property type="molecule type" value="Genomic_DNA"/>
</dbReference>
<evidence type="ECO:0000256" key="6">
    <source>
        <dbReference type="ARBA" id="ARBA00023295"/>
    </source>
</evidence>
<dbReference type="InterPro" id="IPR017853">
    <property type="entry name" value="GH"/>
</dbReference>
<dbReference type="InterPro" id="IPR002772">
    <property type="entry name" value="Glyco_hydro_3_C"/>
</dbReference>
<dbReference type="InterPro" id="IPR051915">
    <property type="entry name" value="Cellulose_Degrad_GH3"/>
</dbReference>
<dbReference type="Proteomes" id="UP001301140">
    <property type="component" value="Unassembled WGS sequence"/>
</dbReference>
<dbReference type="Gene3D" id="2.60.40.10">
    <property type="entry name" value="Immunoglobulins"/>
    <property type="match status" value="1"/>
</dbReference>
<evidence type="ECO:0000256" key="1">
    <source>
        <dbReference type="ARBA" id="ARBA00000448"/>
    </source>
</evidence>
<keyword evidence="4" id="KW-0732">Signal</keyword>
<dbReference type="RefSeq" id="WP_327787798.1">
    <property type="nucleotide sequence ID" value="NZ_JARGEQ010000016.1"/>
</dbReference>
<dbReference type="PANTHER" id="PTHR30620">
    <property type="entry name" value="PERIPLASMIC BETA-GLUCOSIDASE-RELATED"/>
    <property type="match status" value="1"/>
</dbReference>